<dbReference type="Proteomes" id="UP000217083">
    <property type="component" value="Unassembled WGS sequence"/>
</dbReference>
<dbReference type="SUPFAM" id="SSF55729">
    <property type="entry name" value="Acyl-CoA N-acyltransferases (Nat)"/>
    <property type="match status" value="1"/>
</dbReference>
<sequence>MNLQIQLVTSMKQLEIYREAWDEILKKNNNNNPFLTFDWIKTWWDYFGEDKKLHVKVLRDENEIIAFLPLMKRKKKYIEEIFFIGFGQSNYMDIVVTDECRENALKIFLDSIFSSKLKAIYNLHGLLNSKQTPDILQRELNRRNIPFFQGEIIAPFLNYNAINFKEYLKPRQKKHGLNRRENKLHHVGDVSFQPLATKKIDTIFALHAKRWRNKMDTSGFSVGKTKQFFKHLLENSNSSFQTVVNTLTVDREIIGFMYGFICADRYVFYISAHDDDFGIFSPGRIVLKEEIKKCEEMQLRLFDLSIGYEPYKFDWNNGEDFAAKFVFPSNSAKAKFYYYLTSMKESIIYKLKKNRMVVLFKRNTLGKIRTTIRELNNQFKSIGIKNSMRKLFRNPLTKSMRKKDYFLYNLMAVNYPESKTLRIKKAKINDLETLCSLYKMEKTDIVSRWYKKQYCFLVEKDNINIASYWLNEQFIEIDDISHKENLSNNRKFIYDLKVINETKEEDHYSLLLDAIQTNEQCEQIIISVTSQQQKLINELATRKSPLWKVINRKSKKNGK</sequence>
<proteinExistence type="predicted"/>
<comment type="caution">
    <text evidence="2">The sequence shown here is derived from an EMBL/GenBank/DDBJ whole genome shotgun (WGS) entry which is preliminary data.</text>
</comment>
<dbReference type="EMBL" id="NPIA01000008">
    <property type="protein sequence ID" value="OZM56057.1"/>
    <property type="molecule type" value="Genomic_DNA"/>
</dbReference>
<evidence type="ECO:0000313" key="2">
    <source>
        <dbReference type="EMBL" id="OZM56057.1"/>
    </source>
</evidence>
<reference evidence="3" key="1">
    <citation type="submission" date="2017-08" db="EMBL/GenBank/DDBJ databases">
        <authorList>
            <person name="Huang Z."/>
        </authorList>
    </citation>
    <scope>NUCLEOTIDE SEQUENCE [LARGE SCALE GENOMIC DNA]</scope>
    <source>
        <strain evidence="3">SA5d-4</strain>
    </source>
</reference>
<keyword evidence="3" id="KW-1185">Reference proteome</keyword>
<dbReference type="RefSeq" id="WP_094925905.1">
    <property type="nucleotide sequence ID" value="NZ_NPIA01000008.1"/>
</dbReference>
<dbReference type="InterPro" id="IPR016181">
    <property type="entry name" value="Acyl_CoA_acyltransferase"/>
</dbReference>
<feature type="domain" description="BioF2-like acetyltransferase" evidence="1">
    <location>
        <begin position="173"/>
        <end position="312"/>
    </location>
</feature>
<reference evidence="2 3" key="2">
    <citation type="submission" date="2017-09" db="EMBL/GenBank/DDBJ databases">
        <title>Bacillus patelloidae sp. nov., isolated from the intestinal tract of a marine limpet.</title>
        <authorList>
            <person name="Liu R."/>
            <person name="Dong C."/>
            <person name="Shao Z."/>
        </authorList>
    </citation>
    <scope>NUCLEOTIDE SEQUENCE [LARGE SCALE GENOMIC DNA]</scope>
    <source>
        <strain evidence="2 3">SA5d-4</strain>
    </source>
</reference>
<dbReference type="Pfam" id="PF13480">
    <property type="entry name" value="Acetyltransf_6"/>
    <property type="match status" value="1"/>
</dbReference>
<gene>
    <name evidence="2" type="ORF">CIB95_13180</name>
</gene>
<evidence type="ECO:0000259" key="1">
    <source>
        <dbReference type="Pfam" id="PF13480"/>
    </source>
</evidence>
<protein>
    <recommendedName>
        <fullName evidence="1">BioF2-like acetyltransferase domain-containing protein</fullName>
    </recommendedName>
</protein>
<accession>A0A263BRR6</accession>
<dbReference type="InterPro" id="IPR038740">
    <property type="entry name" value="BioF2-like_GNAT_dom"/>
</dbReference>
<dbReference type="AlphaFoldDB" id="A0A263BRR6"/>
<name>A0A263BRR6_9BACI</name>
<organism evidence="2 3">
    <name type="scientific">Lottiidibacillus patelloidae</name>
    <dbReference type="NCBI Taxonomy" id="2670334"/>
    <lineage>
        <taxon>Bacteria</taxon>
        <taxon>Bacillati</taxon>
        <taxon>Bacillota</taxon>
        <taxon>Bacilli</taxon>
        <taxon>Bacillales</taxon>
        <taxon>Bacillaceae</taxon>
        <taxon>Lottiidibacillus</taxon>
    </lineage>
</organism>
<evidence type="ECO:0000313" key="3">
    <source>
        <dbReference type="Proteomes" id="UP000217083"/>
    </source>
</evidence>